<dbReference type="Proteomes" id="UP001141552">
    <property type="component" value="Unassembled WGS sequence"/>
</dbReference>
<dbReference type="OrthoDB" id="1848419at2759"/>
<evidence type="ECO:0000256" key="6">
    <source>
        <dbReference type="RuleBase" id="RU367044"/>
    </source>
</evidence>
<dbReference type="EMBL" id="JAKUCV010000410">
    <property type="protein sequence ID" value="KAJ4850196.1"/>
    <property type="molecule type" value="Genomic_DNA"/>
</dbReference>
<evidence type="ECO:0000313" key="8">
    <source>
        <dbReference type="Proteomes" id="UP001141552"/>
    </source>
</evidence>
<dbReference type="GO" id="GO:0005576">
    <property type="term" value="C:extracellular region"/>
    <property type="evidence" value="ECO:0007669"/>
    <property type="project" value="UniProtKB-SubCell"/>
</dbReference>
<comment type="subcellular location">
    <subcellularLocation>
        <location evidence="1 6">Secreted</location>
    </subcellularLocation>
</comment>
<evidence type="ECO:0000256" key="1">
    <source>
        <dbReference type="ARBA" id="ARBA00004613"/>
    </source>
</evidence>
<sequence>MSKTWVILCFVAAIFFQFLATANGWSPFCTKTKFTVHVVDGLSSNAQPLLLHCWSRDQDLGNHTLYIGGDFFFHFRQRFFPPPTRFQCDMNWGPKHLQVTVFDKDRVKDDCCKTGTCFWRAQDDGIYYSNSNSSYFKVYAWE</sequence>
<proteinExistence type="inferred from homology"/>
<dbReference type="GO" id="GO:0060320">
    <property type="term" value="P:rejection of self pollen"/>
    <property type="evidence" value="ECO:0007669"/>
    <property type="project" value="UniProtKB-KW"/>
</dbReference>
<evidence type="ECO:0000256" key="3">
    <source>
        <dbReference type="ARBA" id="ARBA00022471"/>
    </source>
</evidence>
<evidence type="ECO:0000256" key="4">
    <source>
        <dbReference type="ARBA" id="ARBA00022525"/>
    </source>
</evidence>
<comment type="caution">
    <text evidence="7">The sequence shown here is derived from an EMBL/GenBank/DDBJ whole genome shotgun (WGS) entry which is preliminary data.</text>
</comment>
<keyword evidence="5 6" id="KW-0732">Signal</keyword>
<reference evidence="7" key="1">
    <citation type="submission" date="2022-02" db="EMBL/GenBank/DDBJ databases">
        <authorList>
            <person name="Henning P.M."/>
            <person name="McCubbin A.G."/>
            <person name="Shore J.S."/>
        </authorList>
    </citation>
    <scope>NUCLEOTIDE SEQUENCE</scope>
    <source>
        <strain evidence="7">F60SS</strain>
        <tissue evidence="7">Leaves</tissue>
    </source>
</reference>
<organism evidence="7 8">
    <name type="scientific">Turnera subulata</name>
    <dbReference type="NCBI Taxonomy" id="218843"/>
    <lineage>
        <taxon>Eukaryota</taxon>
        <taxon>Viridiplantae</taxon>
        <taxon>Streptophyta</taxon>
        <taxon>Embryophyta</taxon>
        <taxon>Tracheophyta</taxon>
        <taxon>Spermatophyta</taxon>
        <taxon>Magnoliopsida</taxon>
        <taxon>eudicotyledons</taxon>
        <taxon>Gunneridae</taxon>
        <taxon>Pentapetalae</taxon>
        <taxon>rosids</taxon>
        <taxon>fabids</taxon>
        <taxon>Malpighiales</taxon>
        <taxon>Passifloraceae</taxon>
        <taxon>Turnera</taxon>
    </lineage>
</organism>
<keyword evidence="8" id="KW-1185">Reference proteome</keyword>
<dbReference type="AlphaFoldDB" id="A0A9Q0GI32"/>
<evidence type="ECO:0000313" key="7">
    <source>
        <dbReference type="EMBL" id="KAJ4850196.1"/>
    </source>
</evidence>
<comment type="similarity">
    <text evidence="2 6">Belongs to the plant self-incompatibility (S1) protein family.</text>
</comment>
<gene>
    <name evidence="7" type="ORF">Tsubulata_027131</name>
</gene>
<keyword evidence="3 6" id="KW-0713">Self-incompatibility</keyword>
<keyword evidence="4 6" id="KW-0964">Secreted</keyword>
<accession>A0A9Q0GI32</accession>
<dbReference type="PANTHER" id="PTHR31232:SF137">
    <property type="entry name" value="S-PROTEIN HOMOLOG"/>
    <property type="match status" value="1"/>
</dbReference>
<dbReference type="Pfam" id="PF05938">
    <property type="entry name" value="Self-incomp_S1"/>
    <property type="match status" value="1"/>
</dbReference>
<evidence type="ECO:0000256" key="2">
    <source>
        <dbReference type="ARBA" id="ARBA00005581"/>
    </source>
</evidence>
<dbReference type="PANTHER" id="PTHR31232">
    <property type="match status" value="1"/>
</dbReference>
<protein>
    <recommendedName>
        <fullName evidence="6">S-protein homolog</fullName>
    </recommendedName>
</protein>
<evidence type="ECO:0000256" key="5">
    <source>
        <dbReference type="ARBA" id="ARBA00022729"/>
    </source>
</evidence>
<name>A0A9Q0GI32_9ROSI</name>
<feature type="chain" id="PRO_5040548352" description="S-protein homolog" evidence="6">
    <location>
        <begin position="25"/>
        <end position="142"/>
    </location>
</feature>
<reference evidence="7" key="2">
    <citation type="journal article" date="2023" name="Plants (Basel)">
        <title>Annotation of the Turnera subulata (Passifloraceae) Draft Genome Reveals the S-Locus Evolved after the Divergence of Turneroideae from Passifloroideae in a Stepwise Manner.</title>
        <authorList>
            <person name="Henning P.M."/>
            <person name="Roalson E.H."/>
            <person name="Mir W."/>
            <person name="McCubbin A.G."/>
            <person name="Shore J.S."/>
        </authorList>
    </citation>
    <scope>NUCLEOTIDE SEQUENCE</scope>
    <source>
        <strain evidence="7">F60SS</strain>
    </source>
</reference>
<feature type="signal peptide" evidence="6">
    <location>
        <begin position="1"/>
        <end position="24"/>
    </location>
</feature>
<dbReference type="InterPro" id="IPR010264">
    <property type="entry name" value="Self-incomp_S1"/>
</dbReference>